<evidence type="ECO:0000256" key="7">
    <source>
        <dbReference type="ARBA" id="ARBA00044633"/>
    </source>
</evidence>
<comment type="caution">
    <text evidence="8">Lacks conserved residue(s) required for the propagation of feature annotation.</text>
</comment>
<comment type="function">
    <text evidence="8">Catalyzes the transfer of the enolpyruvyl moiety of phosphoenolpyruvate (PEP) to the 5-hydroxyl of shikimate-3-phosphate (S3P) to produce enolpyruvyl shikimate-3-phosphate and inorganic phosphate.</text>
</comment>
<evidence type="ECO:0000256" key="6">
    <source>
        <dbReference type="ARBA" id="ARBA00023141"/>
    </source>
</evidence>
<evidence type="ECO:0000313" key="10">
    <source>
        <dbReference type="EMBL" id="SES73535.1"/>
    </source>
</evidence>
<dbReference type="InterPro" id="IPR023193">
    <property type="entry name" value="EPSP_synthase_CS"/>
</dbReference>
<dbReference type="PROSITE" id="PS00885">
    <property type="entry name" value="EPSP_SYNTHASE_2"/>
    <property type="match status" value="1"/>
</dbReference>
<dbReference type="Proteomes" id="UP000243819">
    <property type="component" value="Unassembled WGS sequence"/>
</dbReference>
<keyword evidence="6 8" id="KW-0057">Aromatic amino acid biosynthesis</keyword>
<keyword evidence="4 8" id="KW-0028">Amino-acid biosynthesis</keyword>
<dbReference type="PANTHER" id="PTHR21090">
    <property type="entry name" value="AROM/DEHYDROQUINATE SYNTHASE"/>
    <property type="match status" value="1"/>
</dbReference>
<dbReference type="InterPro" id="IPR036968">
    <property type="entry name" value="Enolpyruvate_Tfrase_sf"/>
</dbReference>
<feature type="binding site" evidence="8">
    <location>
        <position position="24"/>
    </location>
    <ligand>
        <name>phosphoenolpyruvate</name>
        <dbReference type="ChEBI" id="CHEBI:58702"/>
    </ligand>
</feature>
<evidence type="ECO:0000256" key="1">
    <source>
        <dbReference type="ARBA" id="ARBA00004811"/>
    </source>
</evidence>
<comment type="pathway">
    <text evidence="1 8">Metabolic intermediate biosynthesis; chorismate biosynthesis; chorismate from D-erythrose 4-phosphate and phosphoenolpyruvate: step 6/7.</text>
</comment>
<dbReference type="PROSITE" id="PS00104">
    <property type="entry name" value="EPSP_SYNTHASE_1"/>
    <property type="match status" value="1"/>
</dbReference>
<dbReference type="GO" id="GO:0003866">
    <property type="term" value="F:3-phosphoshikimate 1-carboxyvinyltransferase activity"/>
    <property type="evidence" value="ECO:0007669"/>
    <property type="project" value="UniProtKB-UniRule"/>
</dbReference>
<keyword evidence="11" id="KW-1185">Reference proteome</keyword>
<dbReference type="EMBL" id="FOIF01000005">
    <property type="protein sequence ID" value="SES73535.1"/>
    <property type="molecule type" value="Genomic_DNA"/>
</dbReference>
<organism evidence="10 11">
    <name type="scientific">Anaerobranca gottschalkii DSM 13577</name>
    <dbReference type="NCBI Taxonomy" id="1120990"/>
    <lineage>
        <taxon>Bacteria</taxon>
        <taxon>Bacillati</taxon>
        <taxon>Bacillota</taxon>
        <taxon>Clostridia</taxon>
        <taxon>Eubacteriales</taxon>
        <taxon>Proteinivoracaceae</taxon>
        <taxon>Anaerobranca</taxon>
    </lineage>
</organism>
<dbReference type="GO" id="GO:0009073">
    <property type="term" value="P:aromatic amino acid family biosynthetic process"/>
    <property type="evidence" value="ECO:0007669"/>
    <property type="project" value="UniProtKB-KW"/>
</dbReference>
<dbReference type="InterPro" id="IPR001986">
    <property type="entry name" value="Enolpyruvate_Tfrase_dom"/>
</dbReference>
<comment type="similarity">
    <text evidence="2 8">Belongs to the EPSP synthase family.</text>
</comment>
<comment type="subcellular location">
    <subcellularLocation>
        <location evidence="8">Cytoplasm</location>
    </subcellularLocation>
</comment>
<feature type="binding site" evidence="8">
    <location>
        <position position="165"/>
    </location>
    <ligand>
        <name>3-phosphoshikimate</name>
        <dbReference type="ChEBI" id="CHEBI:145989"/>
    </ligand>
</feature>
<evidence type="ECO:0000256" key="8">
    <source>
        <dbReference type="HAMAP-Rule" id="MF_00210"/>
    </source>
</evidence>
<dbReference type="EC" id="2.5.1.19" evidence="8"/>
<name>A0A1H9YWL2_9FIRM</name>
<evidence type="ECO:0000256" key="5">
    <source>
        <dbReference type="ARBA" id="ARBA00022679"/>
    </source>
</evidence>
<feature type="binding site" evidence="8">
    <location>
        <position position="386"/>
    </location>
    <ligand>
        <name>phosphoenolpyruvate</name>
        <dbReference type="ChEBI" id="CHEBI:58702"/>
    </ligand>
</feature>
<gene>
    <name evidence="8" type="primary">aroA</name>
    <name evidence="10" type="ORF">SAMN03080614_100560</name>
</gene>
<dbReference type="STRING" id="1120990.SAMN03080614_100560"/>
<dbReference type="NCBIfam" id="TIGR01356">
    <property type="entry name" value="aroA"/>
    <property type="match status" value="1"/>
</dbReference>
<keyword evidence="3 8" id="KW-0963">Cytoplasm</keyword>
<dbReference type="PIRSF" id="PIRSF000505">
    <property type="entry name" value="EPSPS"/>
    <property type="match status" value="1"/>
</dbReference>
<feature type="binding site" evidence="8">
    <location>
        <position position="25"/>
    </location>
    <ligand>
        <name>3-phosphoshikimate</name>
        <dbReference type="ChEBI" id="CHEBI:145989"/>
    </ligand>
</feature>
<comment type="subunit">
    <text evidence="8">Monomer.</text>
</comment>
<dbReference type="GO" id="GO:0008652">
    <property type="term" value="P:amino acid biosynthetic process"/>
    <property type="evidence" value="ECO:0007669"/>
    <property type="project" value="UniProtKB-KW"/>
</dbReference>
<keyword evidence="5 8" id="KW-0808">Transferase</keyword>
<evidence type="ECO:0000313" key="11">
    <source>
        <dbReference type="Proteomes" id="UP000243819"/>
    </source>
</evidence>
<dbReference type="Gene3D" id="3.65.10.10">
    <property type="entry name" value="Enolpyruvate transferase domain"/>
    <property type="match status" value="2"/>
</dbReference>
<protein>
    <recommendedName>
        <fullName evidence="8">3-phosphoshikimate 1-carboxyvinyltransferase</fullName>
        <ecNumber evidence="8">2.5.1.19</ecNumber>
    </recommendedName>
    <alternativeName>
        <fullName evidence="8">5-enolpyruvylshikimate-3-phosphate synthase</fullName>
        <shortName evidence="8">EPSP synthase</shortName>
        <shortName evidence="8">EPSPS</shortName>
    </alternativeName>
</protein>
<feature type="binding site" evidence="8">
    <location>
        <position position="167"/>
    </location>
    <ligand>
        <name>3-phosphoshikimate</name>
        <dbReference type="ChEBI" id="CHEBI:145989"/>
    </ligand>
</feature>
<evidence type="ECO:0000259" key="9">
    <source>
        <dbReference type="Pfam" id="PF00275"/>
    </source>
</evidence>
<sequence length="436" mass="48208">MILMIEIKGLQNLVKYSYHPPGDKSISHRVAILGALSNDWLNITNFSQGKDCFTTISCLQEIGIPIEVDGTTVKIYPWKKLKNKVNLDCGNSGTTARLLPSILGGLNIEGVLFGDSSLSQRPMERVITPLKKLGGILEGTDGKLPIKVERGWRLRGEKLELQIPSAQIKSAILLAGLFASNPVIVKESKVTRNHTEIMLKEFGINLEVKEREITIYPGKLVSPREYHVVGDFSSAAYFIALGLLSKEEIIEIRDVGLNPTRTAFLEVITKMGAKIQIINEKVIHGEKMGDIKVFPSTLKGIEVSEDLIPNIIDELPLLGVLASFAQGTTKVVKAGELRVKESDRIKGTVENLKKFGVNIMELEDGFIVQGGNKLRGREIYCHKDHRIVMAMTVAALFSEGNTKILDSQWVNISNAPFFKEIKKIAPNSIIDLSVRD</sequence>
<dbReference type="InterPro" id="IPR013792">
    <property type="entry name" value="RNA3'P_cycl/enolpyr_Trfase_a/b"/>
</dbReference>
<feature type="active site" description="Proton acceptor" evidence="8">
    <location>
        <position position="313"/>
    </location>
</feature>
<dbReference type="Pfam" id="PF00275">
    <property type="entry name" value="EPSP_synthase"/>
    <property type="match status" value="1"/>
</dbReference>
<feature type="binding site" evidence="8">
    <location>
        <position position="340"/>
    </location>
    <ligand>
        <name>3-phosphoshikimate</name>
        <dbReference type="ChEBI" id="CHEBI:145989"/>
    </ligand>
</feature>
<feature type="binding site" evidence="8">
    <location>
        <position position="344"/>
    </location>
    <ligand>
        <name>phosphoenolpyruvate</name>
        <dbReference type="ChEBI" id="CHEBI:58702"/>
    </ligand>
</feature>
<dbReference type="GO" id="GO:0005737">
    <property type="term" value="C:cytoplasm"/>
    <property type="evidence" value="ECO:0007669"/>
    <property type="project" value="UniProtKB-SubCell"/>
</dbReference>
<dbReference type="GO" id="GO:0009423">
    <property type="term" value="P:chorismate biosynthetic process"/>
    <property type="evidence" value="ECO:0007669"/>
    <property type="project" value="UniProtKB-UniRule"/>
</dbReference>
<proteinExistence type="inferred from homology"/>
<feature type="binding site" evidence="8">
    <location>
        <position position="93"/>
    </location>
    <ligand>
        <name>phosphoenolpyruvate</name>
        <dbReference type="ChEBI" id="CHEBI:58702"/>
    </ligand>
</feature>
<feature type="binding site" evidence="8">
    <location>
        <position position="121"/>
    </location>
    <ligand>
        <name>phosphoenolpyruvate</name>
        <dbReference type="ChEBI" id="CHEBI:58702"/>
    </ligand>
</feature>
<feature type="domain" description="Enolpyruvate transferase" evidence="9">
    <location>
        <begin position="20"/>
        <end position="419"/>
    </location>
</feature>
<evidence type="ECO:0000256" key="4">
    <source>
        <dbReference type="ARBA" id="ARBA00022605"/>
    </source>
</evidence>
<feature type="binding site" evidence="8">
    <location>
        <position position="29"/>
    </location>
    <ligand>
        <name>3-phosphoshikimate</name>
        <dbReference type="ChEBI" id="CHEBI:145989"/>
    </ligand>
</feature>
<dbReference type="HAMAP" id="MF_00210">
    <property type="entry name" value="EPSP_synth"/>
    <property type="match status" value="1"/>
</dbReference>
<dbReference type="FunFam" id="3.65.10.10:FF:000005">
    <property type="entry name" value="3-phosphoshikimate 1-carboxyvinyltransferase"/>
    <property type="match status" value="1"/>
</dbReference>
<dbReference type="UniPathway" id="UPA00053">
    <property type="reaction ID" value="UER00089"/>
</dbReference>
<dbReference type="CDD" id="cd01556">
    <property type="entry name" value="EPSP_synthase"/>
    <property type="match status" value="1"/>
</dbReference>
<feature type="binding site" evidence="8">
    <location>
        <position position="313"/>
    </location>
    <ligand>
        <name>3-phosphoshikimate</name>
        <dbReference type="ChEBI" id="CHEBI:145989"/>
    </ligand>
</feature>
<evidence type="ECO:0000256" key="3">
    <source>
        <dbReference type="ARBA" id="ARBA00022490"/>
    </source>
</evidence>
<feature type="binding site" evidence="8">
    <location>
        <position position="24"/>
    </location>
    <ligand>
        <name>3-phosphoshikimate</name>
        <dbReference type="ChEBI" id="CHEBI:145989"/>
    </ligand>
</feature>
<dbReference type="PANTHER" id="PTHR21090:SF5">
    <property type="entry name" value="PENTAFUNCTIONAL AROM POLYPEPTIDE"/>
    <property type="match status" value="1"/>
</dbReference>
<reference evidence="11" key="1">
    <citation type="submission" date="2016-10" db="EMBL/GenBank/DDBJ databases">
        <authorList>
            <person name="Varghese N."/>
            <person name="Submissions S."/>
        </authorList>
    </citation>
    <scope>NUCLEOTIDE SEQUENCE [LARGE SCALE GENOMIC DNA]</scope>
    <source>
        <strain evidence="11">DSM 13577</strain>
    </source>
</reference>
<dbReference type="SUPFAM" id="SSF55205">
    <property type="entry name" value="EPT/RTPC-like"/>
    <property type="match status" value="1"/>
</dbReference>
<dbReference type="InterPro" id="IPR006264">
    <property type="entry name" value="EPSP_synthase"/>
</dbReference>
<comment type="catalytic activity">
    <reaction evidence="7">
        <text>3-phosphoshikimate + phosphoenolpyruvate = 5-O-(1-carboxyvinyl)-3-phosphoshikimate + phosphate</text>
        <dbReference type="Rhea" id="RHEA:21256"/>
        <dbReference type="ChEBI" id="CHEBI:43474"/>
        <dbReference type="ChEBI" id="CHEBI:57701"/>
        <dbReference type="ChEBI" id="CHEBI:58702"/>
        <dbReference type="ChEBI" id="CHEBI:145989"/>
        <dbReference type="EC" id="2.5.1.19"/>
    </reaction>
    <physiologicalReaction direction="left-to-right" evidence="7">
        <dbReference type="Rhea" id="RHEA:21257"/>
    </physiologicalReaction>
</comment>
<evidence type="ECO:0000256" key="2">
    <source>
        <dbReference type="ARBA" id="ARBA00009948"/>
    </source>
</evidence>
<accession>A0A1H9YWL2</accession>
<dbReference type="AlphaFoldDB" id="A0A1H9YWL2"/>
<feature type="binding site" evidence="8">
    <location>
        <position position="167"/>
    </location>
    <ligand>
        <name>phosphoenolpyruvate</name>
        <dbReference type="ChEBI" id="CHEBI:58702"/>
    </ligand>
</feature>